<dbReference type="Pfam" id="PF00015">
    <property type="entry name" value="MCPsignal"/>
    <property type="match status" value="1"/>
</dbReference>
<dbReference type="GO" id="GO:0007165">
    <property type="term" value="P:signal transduction"/>
    <property type="evidence" value="ECO:0007669"/>
    <property type="project" value="UniProtKB-KW"/>
</dbReference>
<feature type="transmembrane region" description="Helical" evidence="6">
    <location>
        <begin position="295"/>
        <end position="317"/>
    </location>
</feature>
<dbReference type="RefSeq" id="WP_138480524.1">
    <property type="nucleotide sequence ID" value="NZ_PPSW01000012.1"/>
</dbReference>
<evidence type="ECO:0000313" key="11">
    <source>
        <dbReference type="Proteomes" id="UP000309186"/>
    </source>
</evidence>
<evidence type="ECO:0000256" key="2">
    <source>
        <dbReference type="ARBA" id="ARBA00022519"/>
    </source>
</evidence>
<name>A0A5R9Q2K5_9GAMM</name>
<comment type="similarity">
    <text evidence="4">Belongs to the methyl-accepting chemotaxis (MCP) protein family.</text>
</comment>
<dbReference type="InterPro" id="IPR000727">
    <property type="entry name" value="T_SNARE_dom"/>
</dbReference>
<keyword evidence="6" id="KW-1133">Transmembrane helix</keyword>
<dbReference type="SUPFAM" id="SSF58104">
    <property type="entry name" value="Methyl-accepting chemotaxis protein (MCP) signaling domain"/>
    <property type="match status" value="1"/>
</dbReference>
<dbReference type="PROSITE" id="PS51753">
    <property type="entry name" value="HBM"/>
    <property type="match status" value="1"/>
</dbReference>
<dbReference type="PROSITE" id="PS50111">
    <property type="entry name" value="CHEMOTAXIS_TRANSDUC_2"/>
    <property type="match status" value="1"/>
</dbReference>
<comment type="subcellular location">
    <subcellularLocation>
        <location evidence="1">Cell inner membrane</location>
        <topology evidence="1">Multi-pass membrane protein</topology>
    </subcellularLocation>
</comment>
<dbReference type="GO" id="GO:0005886">
    <property type="term" value="C:plasma membrane"/>
    <property type="evidence" value="ECO:0007669"/>
    <property type="project" value="UniProtKB-SubCell"/>
</dbReference>
<dbReference type="CDD" id="cd11386">
    <property type="entry name" value="MCP_signal"/>
    <property type="match status" value="1"/>
</dbReference>
<feature type="domain" description="T-SNARE coiled-coil homology" evidence="8">
    <location>
        <begin position="565"/>
        <end position="627"/>
    </location>
</feature>
<evidence type="ECO:0000256" key="4">
    <source>
        <dbReference type="ARBA" id="ARBA00029447"/>
    </source>
</evidence>
<dbReference type="Gene3D" id="1.10.287.950">
    <property type="entry name" value="Methyl-accepting chemotaxis protein"/>
    <property type="match status" value="1"/>
</dbReference>
<evidence type="ECO:0000313" key="10">
    <source>
        <dbReference type="EMBL" id="TLX47390.1"/>
    </source>
</evidence>
<dbReference type="SMART" id="SM00283">
    <property type="entry name" value="MA"/>
    <property type="match status" value="1"/>
</dbReference>
<accession>A0A5R9Q2K5</accession>
<dbReference type="PANTHER" id="PTHR32089">
    <property type="entry name" value="METHYL-ACCEPTING CHEMOTAXIS PROTEIN MCPB"/>
    <property type="match status" value="1"/>
</dbReference>
<gene>
    <name evidence="10" type="ORF">C1E24_08525</name>
</gene>
<dbReference type="EMBL" id="PPSW01000012">
    <property type="protein sequence ID" value="TLX47390.1"/>
    <property type="molecule type" value="Genomic_DNA"/>
</dbReference>
<dbReference type="SMART" id="SM01358">
    <property type="entry name" value="HBM"/>
    <property type="match status" value="1"/>
</dbReference>
<sequence>MFQRLKLNAQLNLAFGLMIALLSVVSLVSYFALSSGHDNFVEYRMNARDSNLSGRIQANLLSVRLNALKFLKEQDQQSVNQFNERFVLLNDLITQGKSQFKDPNKIRVINDIQSKSEQYKDAFNQVVQLFEQRNQVVQNDLDGNGAEMRKSITKIIDRSASIRDTDLLHKSSKLQEALLLGRLYVSKFLINNSVEEYQRSLDEFDEVAREADKLKAVLSNSSDIAAFNDFKRRSEVYVEGIKKVQDIIISRNNIIENSLNKIGPEIAEQIERIKLASKSRQDEIGPELQADSESAIVTIIVFSLIVIAVGIFLSYFISNLIRTPIGGEPTEMERIVQAVSQGDLTYRFQNTGNETGIYLAMREMVDRLNAMIAQVMQSTTEVTNTSKELNQITTQSKIGAEQQTDQLTQTATAMNQMAATVNEITQSAQMAADSAMNADNDAVSGKEVVQETQQAMAELVETMLNVSQTIENLEAETESVGSILDVIRGIADQTNLLALNAAIEAARAGEQGRGFAVVADEVRSLASRTQQSTEEIQVMISKLQNEAKRSVDSMRANMQGVEQTAEKTAKTEQVLETISHSVGTIKDMNVQIASASEEQNVVSQQISDSVQNVNEKAHDTMEGADQASQIADNLSKLASELDGIVKQFRVR</sequence>
<feature type="domain" description="HBM" evidence="9">
    <location>
        <begin position="45"/>
        <end position="285"/>
    </location>
</feature>
<dbReference type="GO" id="GO:0006935">
    <property type="term" value="P:chemotaxis"/>
    <property type="evidence" value="ECO:0007669"/>
    <property type="project" value="UniProtKB-ARBA"/>
</dbReference>
<evidence type="ECO:0000259" key="9">
    <source>
        <dbReference type="PROSITE" id="PS51753"/>
    </source>
</evidence>
<evidence type="ECO:0000259" key="8">
    <source>
        <dbReference type="PROSITE" id="PS50192"/>
    </source>
</evidence>
<dbReference type="PROSITE" id="PS50192">
    <property type="entry name" value="T_SNARE"/>
    <property type="match status" value="1"/>
</dbReference>
<dbReference type="PANTHER" id="PTHR32089:SF70">
    <property type="entry name" value="ENERGY TAXIS MODULATING METHYL ACCEPTING SENSORY TRANSDUCER"/>
    <property type="match status" value="1"/>
</dbReference>
<feature type="transmembrane region" description="Helical" evidence="6">
    <location>
        <begin position="12"/>
        <end position="33"/>
    </location>
</feature>
<dbReference type="InterPro" id="IPR032255">
    <property type="entry name" value="HBM"/>
</dbReference>
<organism evidence="10 11">
    <name type="scientific">Pseudoalteromonas phenolica</name>
    <dbReference type="NCBI Taxonomy" id="161398"/>
    <lineage>
        <taxon>Bacteria</taxon>
        <taxon>Pseudomonadati</taxon>
        <taxon>Pseudomonadota</taxon>
        <taxon>Gammaproteobacteria</taxon>
        <taxon>Alteromonadales</taxon>
        <taxon>Pseudoalteromonadaceae</taxon>
        <taxon>Pseudoalteromonas</taxon>
    </lineage>
</organism>
<comment type="caution">
    <text evidence="10">The sequence shown here is derived from an EMBL/GenBank/DDBJ whole genome shotgun (WGS) entry which is preliminary data.</text>
</comment>
<feature type="domain" description="Methyl-accepting transducer" evidence="7">
    <location>
        <begin position="378"/>
        <end position="614"/>
    </location>
</feature>
<evidence type="ECO:0000256" key="1">
    <source>
        <dbReference type="ARBA" id="ARBA00004429"/>
    </source>
</evidence>
<protein>
    <submittedName>
        <fullName evidence="10">Methyl-accepting chemotaxis protein</fullName>
    </submittedName>
</protein>
<keyword evidence="6" id="KW-0812">Transmembrane</keyword>
<keyword evidence="2" id="KW-0997">Cell inner membrane</keyword>
<evidence type="ECO:0000256" key="5">
    <source>
        <dbReference type="PROSITE-ProRule" id="PRU00284"/>
    </source>
</evidence>
<keyword evidence="2" id="KW-1003">Cell membrane</keyword>
<dbReference type="OrthoDB" id="9795078at2"/>
<keyword evidence="3 5" id="KW-0807">Transducer</keyword>
<dbReference type="FunFam" id="1.10.287.950:FF:000001">
    <property type="entry name" value="Methyl-accepting chemotaxis sensory transducer"/>
    <property type="match status" value="1"/>
</dbReference>
<dbReference type="InterPro" id="IPR004089">
    <property type="entry name" value="MCPsignal_dom"/>
</dbReference>
<proteinExistence type="inferred from homology"/>
<reference evidence="10 11" key="1">
    <citation type="submission" date="2018-01" db="EMBL/GenBank/DDBJ databases">
        <title>Co-occurrence of chitin degradation, pigmentation and bioactivity in marine Pseudoalteromonas.</title>
        <authorList>
            <person name="Paulsen S."/>
            <person name="Gram L."/>
            <person name="Machado H."/>
        </authorList>
    </citation>
    <scope>NUCLEOTIDE SEQUENCE [LARGE SCALE GENOMIC DNA]</scope>
    <source>
        <strain evidence="10 11">S3663</strain>
    </source>
</reference>
<dbReference type="AlphaFoldDB" id="A0A5R9Q2K5"/>
<dbReference type="Proteomes" id="UP000309186">
    <property type="component" value="Unassembled WGS sequence"/>
</dbReference>
<evidence type="ECO:0000259" key="7">
    <source>
        <dbReference type="PROSITE" id="PS50111"/>
    </source>
</evidence>
<evidence type="ECO:0000256" key="6">
    <source>
        <dbReference type="SAM" id="Phobius"/>
    </source>
</evidence>
<keyword evidence="6" id="KW-0472">Membrane</keyword>
<evidence type="ECO:0000256" key="3">
    <source>
        <dbReference type="ARBA" id="ARBA00023224"/>
    </source>
</evidence>